<dbReference type="Proteomes" id="UP001163321">
    <property type="component" value="Chromosome 11"/>
</dbReference>
<reference evidence="1 2" key="1">
    <citation type="journal article" date="2022" name="bioRxiv">
        <title>The genome of the oomycete Peronosclerospora sorghi, a cosmopolitan pathogen of maize and sorghum, is inflated with dispersed pseudogenes.</title>
        <authorList>
            <person name="Fletcher K."/>
            <person name="Martin F."/>
            <person name="Isakeit T."/>
            <person name="Cavanaugh K."/>
            <person name="Magill C."/>
            <person name="Michelmore R."/>
        </authorList>
    </citation>
    <scope>NUCLEOTIDE SEQUENCE [LARGE SCALE GENOMIC DNA]</scope>
    <source>
        <strain evidence="1">P6</strain>
    </source>
</reference>
<gene>
    <name evidence="1" type="ORF">PsorP6_017315</name>
</gene>
<comment type="caution">
    <text evidence="1">The sequence shown here is derived from an EMBL/GenBank/DDBJ whole genome shotgun (WGS) entry which is preliminary data.</text>
</comment>
<evidence type="ECO:0000313" key="2">
    <source>
        <dbReference type="Proteomes" id="UP001163321"/>
    </source>
</evidence>
<dbReference type="EMBL" id="CM047590">
    <property type="protein sequence ID" value="KAI9919539.1"/>
    <property type="molecule type" value="Genomic_DNA"/>
</dbReference>
<name>A0ACC0WL13_9STRA</name>
<protein>
    <submittedName>
        <fullName evidence="1">Uncharacterized protein</fullName>
    </submittedName>
</protein>
<evidence type="ECO:0000313" key="1">
    <source>
        <dbReference type="EMBL" id="KAI9919539.1"/>
    </source>
</evidence>
<keyword evidence="2" id="KW-1185">Reference proteome</keyword>
<proteinExistence type="predicted"/>
<sequence>MTVLSKSSTVSGVVSVASIVALAIAIRDHGQKTANAGFQLQSEYMSVKHASRHRVAMNHEFARRFLRLFKIIVPGPFTAEVGFATLVALMLVARTSFDILLLHTFTAIERAIISHSFREFVGHLRRFIVMILPMSCVNSLLKYGHTELCLRFRTRLTRHLYEQYVKGFVYYKVSNLDTRISNADQLLTVDVERFANSVADLYSNMSKPLLDIILYAVKLSSTLGMEGPGIMLGYLIASGSFLTWLRQPTSRFTIAEQQMEGTFRFMNARLITHSEEIAFYNGNVREKRILDHSFRKLIDLVRSSQQFRFSIGVLDNMVAKYMATVVGYAVLAKPFLDTSNPLLSDTTYADRMEGYYRSGKMLLKMSEAMGRLVLSGRELTRLAGFTARVTDMMDVLSDLEHGKYQRTMLKTAEATPVVETKAHSMSAESLGLYPNKGAIRYRDHVIEFKDVPLVTPNGDVLVPSLNITVTSGMNVVVAGPNGCGKSSLFRILGELWPLFGGELTKPERNGLFYIPQRPYLTLGTLRDQIIYPHSLHEMQACGRTDHDLMRYLEKVQLDRLVEREGGWDTIHDWADVLSGGEKQRVAMARLFYHKPQFAILDECTSAVSVDVEGAMYSFCREENITLFTVSHRKSLWAYHEYVLRFDGRGHYEFKRIDEADEAFGS</sequence>
<organism evidence="1 2">
    <name type="scientific">Peronosclerospora sorghi</name>
    <dbReference type="NCBI Taxonomy" id="230839"/>
    <lineage>
        <taxon>Eukaryota</taxon>
        <taxon>Sar</taxon>
        <taxon>Stramenopiles</taxon>
        <taxon>Oomycota</taxon>
        <taxon>Peronosporomycetes</taxon>
        <taxon>Peronosporales</taxon>
        <taxon>Peronosporaceae</taxon>
        <taxon>Peronosclerospora</taxon>
    </lineage>
</organism>
<accession>A0ACC0WL13</accession>